<dbReference type="EMBL" id="CP001685">
    <property type="protein sequence ID" value="ACV39088.1"/>
    <property type="molecule type" value="Genomic_DNA"/>
</dbReference>
<keyword evidence="4" id="KW-1185">Reference proteome</keyword>
<dbReference type="STRING" id="523794.Lebu_1197"/>
<evidence type="ECO:0000313" key="3">
    <source>
        <dbReference type="EMBL" id="ACV39088.1"/>
    </source>
</evidence>
<keyword evidence="2" id="KW-0812">Transmembrane</keyword>
<proteinExistence type="predicted"/>
<protein>
    <recommendedName>
        <fullName evidence="5">DUF5362 domain-containing protein</fullName>
    </recommendedName>
</protein>
<dbReference type="Proteomes" id="UP000001910">
    <property type="component" value="Chromosome"/>
</dbReference>
<evidence type="ECO:0000313" key="4">
    <source>
        <dbReference type="Proteomes" id="UP000001910"/>
    </source>
</evidence>
<feature type="region of interest" description="Disordered" evidence="1">
    <location>
        <begin position="1"/>
        <end position="23"/>
    </location>
</feature>
<dbReference type="HOGENOM" id="CLU_119005_0_0_0"/>
<dbReference type="InterPro" id="IPR035287">
    <property type="entry name" value="DUF5362"/>
</dbReference>
<evidence type="ECO:0000256" key="2">
    <source>
        <dbReference type="SAM" id="Phobius"/>
    </source>
</evidence>
<feature type="compositionally biased region" description="Basic and acidic residues" evidence="1">
    <location>
        <begin position="1"/>
        <end position="14"/>
    </location>
</feature>
<accession>C7NAA7</accession>
<evidence type="ECO:0000256" key="1">
    <source>
        <dbReference type="SAM" id="MobiDB-lite"/>
    </source>
</evidence>
<reference evidence="3 4" key="1">
    <citation type="journal article" date="2009" name="Stand. Genomic Sci.">
        <title>Complete genome sequence of Leptotrichia buccalis type strain (C-1013-b).</title>
        <authorList>
            <person name="Ivanova N."/>
            <person name="Gronow S."/>
            <person name="Lapidus A."/>
            <person name="Copeland A."/>
            <person name="Glavina Del Rio T."/>
            <person name="Nolan M."/>
            <person name="Lucas S."/>
            <person name="Chen F."/>
            <person name="Tice H."/>
            <person name="Cheng J.F."/>
            <person name="Saunders E."/>
            <person name="Bruce D."/>
            <person name="Goodwin L."/>
            <person name="Brettin T."/>
            <person name="Detter J.C."/>
            <person name="Han C."/>
            <person name="Pitluck S."/>
            <person name="Mikhailova N."/>
            <person name="Pati A."/>
            <person name="Mavrommatis K."/>
            <person name="Chen A."/>
            <person name="Palaniappan K."/>
            <person name="Land M."/>
            <person name="Hauser L."/>
            <person name="Chang Y.J."/>
            <person name="Jeffries C.D."/>
            <person name="Chain P."/>
            <person name="Rohde C."/>
            <person name="Goker M."/>
            <person name="Bristow J."/>
            <person name="Eisen J.A."/>
            <person name="Markowitz V."/>
            <person name="Hugenholtz P."/>
            <person name="Kyrpides N.C."/>
            <person name="Klenk H.P."/>
        </authorList>
    </citation>
    <scope>NUCLEOTIDE SEQUENCE [LARGE SCALE GENOMIC DNA]</scope>
    <source>
        <strain evidence="4">ATCC 14201 / DSM 1135 / JCM 12969 / NCTC 10249 / C-1013-b</strain>
    </source>
</reference>
<evidence type="ECO:0008006" key="5">
    <source>
        <dbReference type="Google" id="ProtNLM"/>
    </source>
</evidence>
<dbReference type="KEGG" id="lba:Lebu_1197"/>
<keyword evidence="2" id="KW-0472">Membrane</keyword>
<dbReference type="Pfam" id="PF17319">
    <property type="entry name" value="DUF5362"/>
    <property type="match status" value="1"/>
</dbReference>
<dbReference type="AlphaFoldDB" id="C7NAA7"/>
<sequence length="198" mass="22294">MDFEFENDKNEKNEITVAEQENTSEEINKITDNFFKENYTSSSVNENFNTNNANFDNSNLSNPDNSDFNNFNSFNPTNAFNGSINLTLDGTTVKNMKFISTAMKIFSVLGIISGVFQLIVFLIGIFTIIISIKFFKAATFLEEAIYTKDENKLKLYFSEQVKGFKLYIIFIIVSIALTAIFYAIFIIMALLGAAASSV</sequence>
<feature type="transmembrane region" description="Helical" evidence="2">
    <location>
        <begin position="105"/>
        <end position="132"/>
    </location>
</feature>
<organism evidence="3 4">
    <name type="scientific">Leptotrichia buccalis (strain ATCC 14201 / DSM 1135 / JCM 12969 / NCTC 10249 / C-1013-b)</name>
    <dbReference type="NCBI Taxonomy" id="523794"/>
    <lineage>
        <taxon>Bacteria</taxon>
        <taxon>Fusobacteriati</taxon>
        <taxon>Fusobacteriota</taxon>
        <taxon>Fusobacteriia</taxon>
        <taxon>Fusobacteriales</taxon>
        <taxon>Leptotrichiaceae</taxon>
        <taxon>Leptotrichia</taxon>
    </lineage>
</organism>
<gene>
    <name evidence="3" type="ordered locus">Lebu_1197</name>
</gene>
<keyword evidence="2" id="KW-1133">Transmembrane helix</keyword>
<dbReference type="RefSeq" id="WP_015769431.1">
    <property type="nucleotide sequence ID" value="NC_013192.1"/>
</dbReference>
<feature type="transmembrane region" description="Helical" evidence="2">
    <location>
        <begin position="166"/>
        <end position="191"/>
    </location>
</feature>
<dbReference type="OrthoDB" id="82466at2"/>
<name>C7NAA7_LEPBD</name>